<evidence type="ECO:0000313" key="14">
    <source>
        <dbReference type="EMBL" id="CAD8600131.1"/>
    </source>
</evidence>
<dbReference type="EMBL" id="HBEY01007105">
    <property type="protein sequence ID" value="CAD8600131.1"/>
    <property type="molecule type" value="Transcribed_RNA"/>
</dbReference>
<dbReference type="AlphaFoldDB" id="A0A7S0PVI5"/>
<evidence type="ECO:0000256" key="8">
    <source>
        <dbReference type="ARBA" id="ARBA00023034"/>
    </source>
</evidence>
<comment type="function">
    <text evidence="11">The coatomer is a cytosolic protein complex that binds to dilysine motifs and reversibly associates with Golgi non-clathrin-coated vesicles, which further mediate biosynthetic protein transport from the ER, via the Golgi up to the trans Golgi network. Coatomer complex is required for budding from Golgi membranes, and is essential for the retrograde Golgi-to-ER transport of dilysine-tagged proteins. The zeta subunit may be involved in regulating the coat assembly and, hence, the rate of biosynthetic protein transport due to its association-dissociation properties with the coatomer complex.</text>
</comment>
<evidence type="ECO:0000256" key="5">
    <source>
        <dbReference type="ARBA" id="ARBA00022490"/>
    </source>
</evidence>
<dbReference type="InterPro" id="IPR022775">
    <property type="entry name" value="AP_mu_sigma_su"/>
</dbReference>
<dbReference type="FunFam" id="3.30.450.60:FF:000013">
    <property type="entry name" value="Coatomer subunit zeta"/>
    <property type="match status" value="1"/>
</dbReference>
<proteinExistence type="inferred from homology"/>
<name>A0A7S0PVI5_9EUKA</name>
<comment type="subcellular location">
    <subcellularLocation>
        <location evidence="12">Cytoplasm</location>
    </subcellularLocation>
    <subcellularLocation>
        <location evidence="1 12">Golgi apparatus membrane</location>
        <topology evidence="1 12">Peripheral membrane protein</topology>
        <orientation evidence="1 12">Cytoplasmic side</orientation>
    </subcellularLocation>
    <subcellularLocation>
        <location evidence="12">Cytoplasmic vesicle</location>
        <location evidence="12">COPI-coated vesicle membrane</location>
        <topology evidence="12">Peripheral membrane protein</topology>
        <orientation evidence="12">Cytoplasmic side</orientation>
    </subcellularLocation>
</comment>
<keyword evidence="4 12" id="KW-0813">Transport</keyword>
<evidence type="ECO:0000256" key="12">
    <source>
        <dbReference type="RuleBase" id="RU366053"/>
    </source>
</evidence>
<dbReference type="PANTHER" id="PTHR11043">
    <property type="entry name" value="ZETA-COAT PROTEIN"/>
    <property type="match status" value="1"/>
</dbReference>
<organism evidence="14">
    <name type="scientific">Coccolithus braarudii</name>
    <dbReference type="NCBI Taxonomy" id="221442"/>
    <lineage>
        <taxon>Eukaryota</taxon>
        <taxon>Haptista</taxon>
        <taxon>Haptophyta</taxon>
        <taxon>Prymnesiophyceae</taxon>
        <taxon>Coccolithales</taxon>
        <taxon>Coccolithaceae</taxon>
        <taxon>Coccolithus</taxon>
    </lineage>
</organism>
<feature type="domain" description="AP complex mu/sigma subunit" evidence="13">
    <location>
        <begin position="8"/>
        <end position="149"/>
    </location>
</feature>
<dbReference type="InterPro" id="IPR011012">
    <property type="entry name" value="Longin-like_dom_sf"/>
</dbReference>
<dbReference type="InterPro" id="IPR039652">
    <property type="entry name" value="Coatomer_zeta"/>
</dbReference>
<dbReference type="PANTHER" id="PTHR11043:SF0">
    <property type="entry name" value="COATOMER SUBUNIT ZETA"/>
    <property type="match status" value="1"/>
</dbReference>
<evidence type="ECO:0000256" key="3">
    <source>
        <dbReference type="ARBA" id="ARBA00011775"/>
    </source>
</evidence>
<dbReference type="GO" id="GO:0006890">
    <property type="term" value="P:retrograde vesicle-mediated transport, Golgi to endoplasmic reticulum"/>
    <property type="evidence" value="ECO:0007669"/>
    <property type="project" value="UniProtKB-UniRule"/>
</dbReference>
<sequence>MEGDIPSIRSLVVLDADGKRVVSRHYKPDYPTTADELAFEKKLFEKTMRTNAKSEAEIIMFDNMVTVYRNNADIWFYIVGSQSENELILVNVLTALFDALATSLRVTPDKRNLMDNFDTLLLTIDELIDGGMILETDPNTIVNRVGMKGSDGGVVAGGAPDGAYITEQSFKSLFASAQEQIARFR</sequence>
<keyword evidence="10 12" id="KW-0968">Cytoplasmic vesicle</keyword>
<gene>
    <name evidence="14" type="ORF">CPEL01642_LOCUS3461</name>
</gene>
<evidence type="ECO:0000256" key="6">
    <source>
        <dbReference type="ARBA" id="ARBA00022892"/>
    </source>
</evidence>
<keyword evidence="5 12" id="KW-0963">Cytoplasm</keyword>
<evidence type="ECO:0000256" key="1">
    <source>
        <dbReference type="ARBA" id="ARBA00004255"/>
    </source>
</evidence>
<protein>
    <recommendedName>
        <fullName evidence="12">Coatomer subunit zeta</fullName>
    </recommendedName>
</protein>
<reference evidence="14" key="1">
    <citation type="submission" date="2021-01" db="EMBL/GenBank/DDBJ databases">
        <authorList>
            <person name="Corre E."/>
            <person name="Pelletier E."/>
            <person name="Niang G."/>
            <person name="Scheremetjew M."/>
            <person name="Finn R."/>
            <person name="Kale V."/>
            <person name="Holt S."/>
            <person name="Cochrane G."/>
            <person name="Meng A."/>
            <person name="Brown T."/>
            <person name="Cohen L."/>
        </authorList>
    </citation>
    <scope>NUCLEOTIDE SEQUENCE</scope>
    <source>
        <strain evidence="14">PLY182g</strain>
    </source>
</reference>
<keyword evidence="9 12" id="KW-0472">Membrane</keyword>
<evidence type="ECO:0000256" key="9">
    <source>
        <dbReference type="ARBA" id="ARBA00023136"/>
    </source>
</evidence>
<accession>A0A7S0PVI5</accession>
<keyword evidence="8 12" id="KW-0333">Golgi apparatus</keyword>
<dbReference type="GO" id="GO:0030126">
    <property type="term" value="C:COPI vesicle coat"/>
    <property type="evidence" value="ECO:0007669"/>
    <property type="project" value="UniProtKB-UniRule"/>
</dbReference>
<evidence type="ECO:0000256" key="11">
    <source>
        <dbReference type="ARBA" id="ARBA00045555"/>
    </source>
</evidence>
<evidence type="ECO:0000256" key="4">
    <source>
        <dbReference type="ARBA" id="ARBA00022448"/>
    </source>
</evidence>
<comment type="subunit">
    <text evidence="3 12">Oligomeric complex that consists of at least the alpha, beta, beta', gamma, delta, epsilon and zeta subunits.</text>
</comment>
<keyword evidence="6 12" id="KW-0931">ER-Golgi transport</keyword>
<evidence type="ECO:0000256" key="2">
    <source>
        <dbReference type="ARBA" id="ARBA00006972"/>
    </source>
</evidence>
<dbReference type="GO" id="GO:0006891">
    <property type="term" value="P:intra-Golgi vesicle-mediated transport"/>
    <property type="evidence" value="ECO:0007669"/>
    <property type="project" value="TreeGrafter"/>
</dbReference>
<comment type="similarity">
    <text evidence="2 12">Belongs to the adaptor complexes small subunit family.</text>
</comment>
<evidence type="ECO:0000259" key="13">
    <source>
        <dbReference type="Pfam" id="PF01217"/>
    </source>
</evidence>
<dbReference type="Gene3D" id="3.30.450.60">
    <property type="match status" value="1"/>
</dbReference>
<evidence type="ECO:0000256" key="7">
    <source>
        <dbReference type="ARBA" id="ARBA00022927"/>
    </source>
</evidence>
<evidence type="ECO:0000256" key="10">
    <source>
        <dbReference type="ARBA" id="ARBA00023329"/>
    </source>
</evidence>
<dbReference type="Pfam" id="PF01217">
    <property type="entry name" value="Clat_adaptor_s"/>
    <property type="match status" value="1"/>
</dbReference>
<keyword evidence="7 12" id="KW-0653">Protein transport</keyword>
<dbReference type="SUPFAM" id="SSF64356">
    <property type="entry name" value="SNARE-like"/>
    <property type="match status" value="1"/>
</dbReference>
<dbReference type="CDD" id="cd14829">
    <property type="entry name" value="Zeta-COP"/>
    <property type="match status" value="1"/>
</dbReference>
<dbReference type="GO" id="GO:0006886">
    <property type="term" value="P:intracellular protein transport"/>
    <property type="evidence" value="ECO:0007669"/>
    <property type="project" value="TreeGrafter"/>
</dbReference>
<dbReference type="GO" id="GO:0000139">
    <property type="term" value="C:Golgi membrane"/>
    <property type="evidence" value="ECO:0007669"/>
    <property type="project" value="UniProtKB-SubCell"/>
</dbReference>